<dbReference type="PANTHER" id="PTHR34875:SF6">
    <property type="entry name" value="UPF0237 PROTEIN MJ1558"/>
    <property type="match status" value="1"/>
</dbReference>
<evidence type="ECO:0000313" key="3">
    <source>
        <dbReference type="Proteomes" id="UP000886845"/>
    </source>
</evidence>
<dbReference type="InterPro" id="IPR045865">
    <property type="entry name" value="ACT-like_dom_sf"/>
</dbReference>
<proteinExistence type="predicted"/>
<accession>A0A9D1T1W9</accession>
<evidence type="ECO:0000313" key="2">
    <source>
        <dbReference type="EMBL" id="HIV08830.1"/>
    </source>
</evidence>
<dbReference type="Gene3D" id="3.30.70.260">
    <property type="match status" value="2"/>
</dbReference>
<dbReference type="Pfam" id="PF13740">
    <property type="entry name" value="ACT_6"/>
    <property type="match status" value="1"/>
</dbReference>
<dbReference type="PROSITE" id="PS51671">
    <property type="entry name" value="ACT"/>
    <property type="match status" value="1"/>
</dbReference>
<dbReference type="InterPro" id="IPR050990">
    <property type="entry name" value="UPF0237/GcvR_regulator"/>
</dbReference>
<dbReference type="EMBL" id="DVOR01000058">
    <property type="protein sequence ID" value="HIV08830.1"/>
    <property type="molecule type" value="Genomic_DNA"/>
</dbReference>
<reference evidence="2" key="1">
    <citation type="submission" date="2020-10" db="EMBL/GenBank/DDBJ databases">
        <authorList>
            <person name="Gilroy R."/>
        </authorList>
    </citation>
    <scope>NUCLEOTIDE SEQUENCE</scope>
    <source>
        <strain evidence="2">35461</strain>
    </source>
</reference>
<comment type="caution">
    <text evidence="2">The sequence shown here is derived from an EMBL/GenBank/DDBJ whole genome shotgun (WGS) entry which is preliminary data.</text>
</comment>
<evidence type="ECO:0000259" key="1">
    <source>
        <dbReference type="PROSITE" id="PS51671"/>
    </source>
</evidence>
<gene>
    <name evidence="2" type="ORF">IAC79_01780</name>
</gene>
<protein>
    <recommendedName>
        <fullName evidence="1">ACT domain-containing protein</fullName>
    </recommendedName>
</protein>
<dbReference type="AlphaFoldDB" id="A0A9D1T1W9"/>
<dbReference type="SUPFAM" id="SSF55021">
    <property type="entry name" value="ACT-like"/>
    <property type="match status" value="2"/>
</dbReference>
<sequence>MATHTYLVSVITPDRIGLTRDIAQTVVDLKGYISDMRQTIVSGFFSLIFVTEHEEDVGDRLQSALSALLPPGAVLAVMPHPEQVRKDVPRAGQRYVATASGEDKPGIMLAIADFMAGHGINIEDWSTIFDGKHVTHLAYVTFRTPLHDLKAVQAAFREALAQRGFSAQLCHEAIFRATGEVAPIKSIIQE</sequence>
<dbReference type="PANTHER" id="PTHR34875">
    <property type="entry name" value="UPF0237 PROTEIN MJ1558"/>
    <property type="match status" value="1"/>
</dbReference>
<name>A0A9D1T1W9_9BACT</name>
<organism evidence="2 3">
    <name type="scientific">Candidatus Spyradenecus faecavium</name>
    <dbReference type="NCBI Taxonomy" id="2840947"/>
    <lineage>
        <taxon>Bacteria</taxon>
        <taxon>Pseudomonadati</taxon>
        <taxon>Lentisphaerota</taxon>
        <taxon>Lentisphaeria</taxon>
        <taxon>Lentisphaerales</taxon>
        <taxon>Lentisphaeraceae</taxon>
        <taxon>Lentisphaeraceae incertae sedis</taxon>
        <taxon>Candidatus Spyradenecus</taxon>
    </lineage>
</organism>
<dbReference type="Proteomes" id="UP000886845">
    <property type="component" value="Unassembled WGS sequence"/>
</dbReference>
<reference evidence="2" key="2">
    <citation type="journal article" date="2021" name="PeerJ">
        <title>Extensive microbial diversity within the chicken gut microbiome revealed by metagenomics and culture.</title>
        <authorList>
            <person name="Gilroy R."/>
            <person name="Ravi A."/>
            <person name="Getino M."/>
            <person name="Pursley I."/>
            <person name="Horton D.L."/>
            <person name="Alikhan N.F."/>
            <person name="Baker D."/>
            <person name="Gharbi K."/>
            <person name="Hall N."/>
            <person name="Watson M."/>
            <person name="Adriaenssens E.M."/>
            <person name="Foster-Nyarko E."/>
            <person name="Jarju S."/>
            <person name="Secka A."/>
            <person name="Antonio M."/>
            <person name="Oren A."/>
            <person name="Chaudhuri R.R."/>
            <person name="La Ragione R."/>
            <person name="Hildebrand F."/>
            <person name="Pallen M.J."/>
        </authorList>
    </citation>
    <scope>NUCLEOTIDE SEQUENCE</scope>
    <source>
        <strain evidence="2">35461</strain>
    </source>
</reference>
<dbReference type="InterPro" id="IPR002912">
    <property type="entry name" value="ACT_dom"/>
</dbReference>
<feature type="domain" description="ACT" evidence="1">
    <location>
        <begin position="7"/>
        <end position="82"/>
    </location>
</feature>